<evidence type="ECO:0000313" key="3">
    <source>
        <dbReference type="Proteomes" id="UP001497623"/>
    </source>
</evidence>
<feature type="compositionally biased region" description="Polar residues" evidence="1">
    <location>
        <begin position="1417"/>
        <end position="1431"/>
    </location>
</feature>
<organism evidence="2 3">
    <name type="scientific">Meganyctiphanes norvegica</name>
    <name type="common">Northern krill</name>
    <name type="synonym">Thysanopoda norvegica</name>
    <dbReference type="NCBI Taxonomy" id="48144"/>
    <lineage>
        <taxon>Eukaryota</taxon>
        <taxon>Metazoa</taxon>
        <taxon>Ecdysozoa</taxon>
        <taxon>Arthropoda</taxon>
        <taxon>Crustacea</taxon>
        <taxon>Multicrustacea</taxon>
        <taxon>Malacostraca</taxon>
        <taxon>Eumalacostraca</taxon>
        <taxon>Eucarida</taxon>
        <taxon>Euphausiacea</taxon>
        <taxon>Euphausiidae</taxon>
        <taxon>Meganyctiphanes</taxon>
    </lineage>
</organism>
<feature type="region of interest" description="Disordered" evidence="1">
    <location>
        <begin position="909"/>
        <end position="946"/>
    </location>
</feature>
<feature type="compositionally biased region" description="Polar residues" evidence="1">
    <location>
        <begin position="1268"/>
        <end position="1287"/>
    </location>
</feature>
<dbReference type="EMBL" id="CAXKWB010055414">
    <property type="protein sequence ID" value="CAL4177072.1"/>
    <property type="molecule type" value="Genomic_DNA"/>
</dbReference>
<evidence type="ECO:0000256" key="1">
    <source>
        <dbReference type="SAM" id="MobiDB-lite"/>
    </source>
</evidence>
<proteinExistence type="predicted"/>
<reference evidence="2 3" key="1">
    <citation type="submission" date="2024-05" db="EMBL/GenBank/DDBJ databases">
        <authorList>
            <person name="Wallberg A."/>
        </authorList>
    </citation>
    <scope>NUCLEOTIDE SEQUENCE [LARGE SCALE GENOMIC DNA]</scope>
</reference>
<feature type="region of interest" description="Disordered" evidence="1">
    <location>
        <begin position="1336"/>
        <end position="1356"/>
    </location>
</feature>
<dbReference type="Proteomes" id="UP001497623">
    <property type="component" value="Unassembled WGS sequence"/>
</dbReference>
<comment type="caution">
    <text evidence="2">The sequence shown here is derived from an EMBL/GenBank/DDBJ whole genome shotgun (WGS) entry which is preliminary data.</text>
</comment>
<evidence type="ECO:0000313" key="2">
    <source>
        <dbReference type="EMBL" id="CAL4177072.1"/>
    </source>
</evidence>
<feature type="compositionally biased region" description="Polar residues" evidence="1">
    <location>
        <begin position="1444"/>
        <end position="1484"/>
    </location>
</feature>
<keyword evidence="3" id="KW-1185">Reference proteome</keyword>
<feature type="region of interest" description="Disordered" evidence="1">
    <location>
        <begin position="1521"/>
        <end position="1552"/>
    </location>
</feature>
<feature type="compositionally biased region" description="Polar residues" evidence="1">
    <location>
        <begin position="1336"/>
        <end position="1355"/>
    </location>
</feature>
<feature type="compositionally biased region" description="Polar residues" evidence="1">
    <location>
        <begin position="1043"/>
        <end position="1053"/>
    </location>
</feature>
<gene>
    <name evidence="2" type="ORF">MNOR_LOCUS34862</name>
</gene>
<feature type="region of interest" description="Disordered" evidence="1">
    <location>
        <begin position="1080"/>
        <end position="1119"/>
    </location>
</feature>
<accession>A0AAV2S9W5</accession>
<feature type="region of interest" description="Disordered" evidence="1">
    <location>
        <begin position="1393"/>
        <end position="1485"/>
    </location>
</feature>
<feature type="region of interest" description="Disordered" evidence="1">
    <location>
        <begin position="1252"/>
        <end position="1287"/>
    </location>
</feature>
<name>A0AAV2S9W5_MEGNR</name>
<sequence length="1711" mass="190915">MDSTEILLNSDSEEEIFFGAVRSPEKKKAELLRNRKTEVFEAPLFVRRRSARPSLSSHLEEDGDKLNEQDTIDVETETTERLSINNHQLDNFSSSYIDSQSSSLECTKGSFDTQIDSWLTDKENDVSKSQALCFVRDEISLEEVCIGEEKSLNEKMDDKISPEEVCISEDQSQNEVGLADSVISEVSATESYGEKTDYSMETSIADSQYECVENISNEASNIALEHSENINKKYVNEINKEKDPLFIRSDFTREIHSKEAENSSISENVENKNNCLINLDNKSQDEQNLNTTEVKPSLSSNVEKNCDNLYEQDNINLETETTEGTSINKHQIDNFSSSCIDSQSSSLECTKGSFDTQIDFWLTDKENDVSKNQVVCLVRDEISLEVCIGEEKSQNEKVDDIISLKEVCISEDKSQNEVGLADSIISEVSATESYGEKTDYSMETSNADSQYECVENGGNEPSNIALEHSKDINKKYVNEINKEKVPLFIRSDFTREIHSKETENSSVSENVETENNCLINIDNKSQDDAQNLNTTEVKPSLSSNVEKNCDNLYEQDDIKVETETTEGSSVTELQADNCTSSNIDLQSSSLECTKGSFNTQSDSWSMDKENYAVVRQEICLEEVCLSEEKSHIKEVGDELSHGKVFISEDKSQKTDPIISEVICMESHGKKTCNSLETSEADSQDNCINSSSESSLNFSSDKCGDLNKKDPYEINKDKNILFVRSNLTKKINLEETENVSVRENIEPENNKSVSICDTSAFVENREIAENDSLLPETTIKRVVDEINLFKNHSKERHILSSPQLIKDKSPKVNGCNLNVDIENVCFSDGSTSIRPTKPRESFFTCLEVIDVENDDVYEGFMANKGNGLLSDDSGVSASFESSNCIEKYEISHQNQKTPNKKQTFSEHKLDNSMNYESSPVTPPPDIRDTDNSIRVDDNDDSVVSPQSYSFTKPTSFINWTRTNNSTFLSEKNSNSDCISPDTLKNTIQSNQESDQYKLLVNENEGQSVSITTNSQDNSNNQITRSVTSIDSYGDINKGMADSKTLSVNSSQSSHGKVESPITCNNTDYRSPMTEYEMRHTSYNSAQEEASHQDTTNEDECDHLNRSVESSNPGGSPKRRFNDTIEEMEMLLKYGVNYCEDKNDQRNNHVVPNNYEDGSYIDSCSDEEIVVIPSPRKNSVASIVSNFQPVLDSTRADLTKASVPDNTYVNQPWENHKEKVLEPWKPYQKIQNVSCGSPEVQILSPVEIVRKKPPVKPPRNVNSPLLYSPKLTSNESKIPSPNATLTKYSLSPNLTPGGSRKMSPNLVNNGINSYLPSPRISPSTPGKPYLGCNAKQVTPKTATSKVPNSSPYTTPRSRLTRVVRESPSRTTVNQIGGSARKAVAVNRGTNLVRTGSLTNLADQRGEHTPKSVGTVRLPSKNTRVGGSSNSTLGMKTKDALPPRPTPSKQSIKTVTRQPSHTNRHLSTPQNKATRVVPTTSSNNKLNSPAMRKVNQATKVVGGLSIVSPVAKYLQSNPPPQFVVNVQSKSRSSPKSCKNSPTSTKIPSPVSTQNIFDNSGMERQIRLNKIQDDMEKLNLKMLTQVSAHSPKENSTSGRKKKIKIALPNNIVYKPALVHMENKENDEGYRRRITPTKLIQDSQSVKIFKHQGRIQLPAEVYLDDEDSEDCVSPGVLSHMGKILMKSNMVDMSVLEPHNVQHTNTIQKRSKPRVPY</sequence>
<feature type="compositionally biased region" description="Basic and acidic residues" evidence="1">
    <location>
        <begin position="924"/>
        <end position="935"/>
    </location>
</feature>
<protein>
    <submittedName>
        <fullName evidence="2">Uncharacterized protein</fullName>
    </submittedName>
</protein>
<feature type="region of interest" description="Disordered" evidence="1">
    <location>
        <begin position="1043"/>
        <end position="1067"/>
    </location>
</feature>